<keyword evidence="5" id="KW-0964">Secreted</keyword>
<evidence type="ECO:0000256" key="3">
    <source>
        <dbReference type="ARBA" id="ARBA00010646"/>
    </source>
</evidence>
<sequence length="245" mass="26115">MFKLSKFRTLSIAAPIALSLGLVAASALPAQAAPTGPPGIDVASHQGNVDWNAVKAAGVQWAYVKATEGNYYQNPYFAQQYNGAYDVGLIRGAYTFATPNDSSGANQANYLVDHGGGWSADNKTLPPMLDIEANPYGATCYGLSQSAMVSWLHDFVNTIHTRTGRYPTIYTATSWWTQCTGNSAEFDDSALFIASWSSTPGTLPASWSYTTFWQYADSGPLPPGGDQDLFNGSSAGLLAYANGHP</sequence>
<dbReference type="RefSeq" id="WP_179390071.1">
    <property type="nucleotide sequence ID" value="NZ_JACBYQ010000002.1"/>
</dbReference>
<dbReference type="Proteomes" id="UP000521748">
    <property type="component" value="Unassembled WGS sequence"/>
</dbReference>
<evidence type="ECO:0000256" key="10">
    <source>
        <dbReference type="ARBA" id="ARBA00023295"/>
    </source>
</evidence>
<dbReference type="AlphaFoldDB" id="A0A7Y9LVK0"/>
<dbReference type="SUPFAM" id="SSF51445">
    <property type="entry name" value="(Trans)glycosidases"/>
    <property type="match status" value="1"/>
</dbReference>
<organism evidence="14 15">
    <name type="scientific">Psychromicrobium silvestre</name>
    <dbReference type="NCBI Taxonomy" id="1645614"/>
    <lineage>
        <taxon>Bacteria</taxon>
        <taxon>Bacillati</taxon>
        <taxon>Actinomycetota</taxon>
        <taxon>Actinomycetes</taxon>
        <taxon>Micrococcales</taxon>
        <taxon>Micrococcaceae</taxon>
        <taxon>Psychromicrobium</taxon>
    </lineage>
</organism>
<keyword evidence="15" id="KW-1185">Reference proteome</keyword>
<comment type="subcellular location">
    <subcellularLocation>
        <location evidence="2">Secreted</location>
    </subcellularLocation>
</comment>
<dbReference type="GO" id="GO:0009253">
    <property type="term" value="P:peptidoglycan catabolic process"/>
    <property type="evidence" value="ECO:0007669"/>
    <property type="project" value="InterPro"/>
</dbReference>
<dbReference type="GO" id="GO:0042742">
    <property type="term" value="P:defense response to bacterium"/>
    <property type="evidence" value="ECO:0007669"/>
    <property type="project" value="UniProtKB-KW"/>
</dbReference>
<evidence type="ECO:0000256" key="7">
    <source>
        <dbReference type="ARBA" id="ARBA00022638"/>
    </source>
</evidence>
<dbReference type="GO" id="GO:0003796">
    <property type="term" value="F:lysozyme activity"/>
    <property type="evidence" value="ECO:0007669"/>
    <property type="project" value="UniProtKB-EC"/>
</dbReference>
<evidence type="ECO:0000256" key="8">
    <source>
        <dbReference type="ARBA" id="ARBA00022801"/>
    </source>
</evidence>
<proteinExistence type="inferred from homology"/>
<dbReference type="InterPro" id="IPR017853">
    <property type="entry name" value="GH"/>
</dbReference>
<evidence type="ECO:0000256" key="12">
    <source>
        <dbReference type="RuleBase" id="RU361176"/>
    </source>
</evidence>
<dbReference type="PROSITE" id="PS00953">
    <property type="entry name" value="GLYCOSYL_HYDROL_F25_1"/>
    <property type="match status" value="1"/>
</dbReference>
<comment type="function">
    <text evidence="11">This enzyme has both lysozyme (acetylmuramidase) and diacetylmuramidase activities.</text>
</comment>
<dbReference type="PROSITE" id="PS51904">
    <property type="entry name" value="GLYCOSYL_HYDROL_F25_2"/>
    <property type="match status" value="1"/>
</dbReference>
<evidence type="ECO:0000256" key="2">
    <source>
        <dbReference type="ARBA" id="ARBA00004613"/>
    </source>
</evidence>
<keyword evidence="8 12" id="KW-0378">Hydrolase</keyword>
<dbReference type="GO" id="GO:0031640">
    <property type="term" value="P:killing of cells of another organism"/>
    <property type="evidence" value="ECO:0007669"/>
    <property type="project" value="UniProtKB-KW"/>
</dbReference>
<comment type="catalytic activity">
    <reaction evidence="1 12">
        <text>Hydrolysis of (1-&gt;4)-beta-linkages between N-acetylmuramic acid and N-acetyl-D-glucosamine residues in a peptidoglycan and between N-acetyl-D-glucosamine residues in chitodextrins.</text>
        <dbReference type="EC" id="3.2.1.17"/>
    </reaction>
</comment>
<evidence type="ECO:0000256" key="4">
    <source>
        <dbReference type="ARBA" id="ARBA00012732"/>
    </source>
</evidence>
<keyword evidence="6" id="KW-0929">Antimicrobial</keyword>
<dbReference type="Gene3D" id="3.20.20.80">
    <property type="entry name" value="Glycosidases"/>
    <property type="match status" value="1"/>
</dbReference>
<evidence type="ECO:0000256" key="1">
    <source>
        <dbReference type="ARBA" id="ARBA00000632"/>
    </source>
</evidence>
<dbReference type="InterPro" id="IPR018077">
    <property type="entry name" value="Glyco_hydro_fam25_subgr"/>
</dbReference>
<keyword evidence="13" id="KW-0732">Signal</keyword>
<accession>A0A7Y9LVK0</accession>
<gene>
    <name evidence="14" type="ORF">FHU41_002665</name>
</gene>
<comment type="similarity">
    <text evidence="3 12">Belongs to the glycosyl hydrolase 25 family.</text>
</comment>
<dbReference type="GO" id="GO:0005576">
    <property type="term" value="C:extracellular region"/>
    <property type="evidence" value="ECO:0007669"/>
    <property type="project" value="UniProtKB-SubCell"/>
</dbReference>
<dbReference type="GO" id="GO:0016052">
    <property type="term" value="P:carbohydrate catabolic process"/>
    <property type="evidence" value="ECO:0007669"/>
    <property type="project" value="TreeGrafter"/>
</dbReference>
<dbReference type="InterPro" id="IPR002053">
    <property type="entry name" value="Glyco_hydro_25"/>
</dbReference>
<dbReference type="EC" id="3.2.1.17" evidence="4 12"/>
<keyword evidence="9" id="KW-1015">Disulfide bond</keyword>
<dbReference type="Pfam" id="PF01183">
    <property type="entry name" value="Glyco_hydro_25"/>
    <property type="match status" value="1"/>
</dbReference>
<dbReference type="EMBL" id="JACBYQ010000002">
    <property type="protein sequence ID" value="NYE96415.1"/>
    <property type="molecule type" value="Genomic_DNA"/>
</dbReference>
<keyword evidence="7" id="KW-0081">Bacteriolytic enzyme</keyword>
<evidence type="ECO:0000313" key="15">
    <source>
        <dbReference type="Proteomes" id="UP000521748"/>
    </source>
</evidence>
<evidence type="ECO:0000313" key="14">
    <source>
        <dbReference type="EMBL" id="NYE96415.1"/>
    </source>
</evidence>
<evidence type="ECO:0000256" key="5">
    <source>
        <dbReference type="ARBA" id="ARBA00022525"/>
    </source>
</evidence>
<dbReference type="FunFam" id="3.20.20.80:FF:000060">
    <property type="entry name" value="Lysozyme M1"/>
    <property type="match status" value="1"/>
</dbReference>
<dbReference type="PANTHER" id="PTHR34135:SF2">
    <property type="entry name" value="LYSOZYME"/>
    <property type="match status" value="1"/>
</dbReference>
<dbReference type="PANTHER" id="PTHR34135">
    <property type="entry name" value="LYSOZYME"/>
    <property type="match status" value="1"/>
</dbReference>
<evidence type="ECO:0000256" key="11">
    <source>
        <dbReference type="ARBA" id="ARBA00055588"/>
    </source>
</evidence>
<reference evidence="14 15" key="1">
    <citation type="submission" date="2020-07" db="EMBL/GenBank/DDBJ databases">
        <title>Sequencing the genomes of 1000 actinobacteria strains.</title>
        <authorList>
            <person name="Klenk H.-P."/>
        </authorList>
    </citation>
    <scope>NUCLEOTIDE SEQUENCE [LARGE SCALE GENOMIC DNA]</scope>
    <source>
        <strain evidence="14 15">DSM 102047</strain>
    </source>
</reference>
<dbReference type="CDD" id="cd06412">
    <property type="entry name" value="GH25_CH-type"/>
    <property type="match status" value="1"/>
</dbReference>
<dbReference type="GO" id="GO:0016998">
    <property type="term" value="P:cell wall macromolecule catabolic process"/>
    <property type="evidence" value="ECO:0007669"/>
    <property type="project" value="InterPro"/>
</dbReference>
<dbReference type="InterPro" id="IPR008270">
    <property type="entry name" value="Glyco_hydro_25_AS"/>
</dbReference>
<evidence type="ECO:0000256" key="13">
    <source>
        <dbReference type="SAM" id="SignalP"/>
    </source>
</evidence>
<feature type="signal peptide" evidence="13">
    <location>
        <begin position="1"/>
        <end position="32"/>
    </location>
</feature>
<feature type="chain" id="PRO_5031200664" description="Lysozyme" evidence="13">
    <location>
        <begin position="33"/>
        <end position="245"/>
    </location>
</feature>
<evidence type="ECO:0000256" key="6">
    <source>
        <dbReference type="ARBA" id="ARBA00022529"/>
    </source>
</evidence>
<name>A0A7Y9LVK0_9MICC</name>
<dbReference type="SMART" id="SM00641">
    <property type="entry name" value="Glyco_25"/>
    <property type="match status" value="1"/>
</dbReference>
<keyword evidence="10 12" id="KW-0326">Glycosidase</keyword>
<protein>
    <recommendedName>
        <fullName evidence="4 12">Lysozyme</fullName>
        <ecNumber evidence="4 12">3.2.1.17</ecNumber>
    </recommendedName>
</protein>
<comment type="caution">
    <text evidence="14">The sequence shown here is derived from an EMBL/GenBank/DDBJ whole genome shotgun (WGS) entry which is preliminary data.</text>
</comment>
<evidence type="ECO:0000256" key="9">
    <source>
        <dbReference type="ARBA" id="ARBA00023157"/>
    </source>
</evidence>